<comment type="caution">
    <text evidence="4">The sequence shown here is derived from an EMBL/GenBank/DDBJ whole genome shotgun (WGS) entry which is preliminary data.</text>
</comment>
<sequence>MVRTREPEVKRRQLIEAALAEFAARGLAGARIDRIASRAGCSAGLVYTYFGSKDDLFDAVFDAIVGQALTETPITPEDLPDYAGRLFDATEAYPDVARIATWYRLERVDTGRSIPAITEAGKAKAEAIRAAQRDGLVSDRFDAEQLLALVLTLATMWSTLSIETAELSGTDRDHRRATVVDAVRRLVEPG</sequence>
<gene>
    <name evidence="4" type="ORF">Pma05_13880</name>
</gene>
<evidence type="ECO:0000256" key="1">
    <source>
        <dbReference type="ARBA" id="ARBA00023125"/>
    </source>
</evidence>
<dbReference type="Gene3D" id="1.10.357.10">
    <property type="entry name" value="Tetracycline Repressor, domain 2"/>
    <property type="match status" value="1"/>
</dbReference>
<dbReference type="InterPro" id="IPR009057">
    <property type="entry name" value="Homeodomain-like_sf"/>
</dbReference>
<dbReference type="SUPFAM" id="SSF48498">
    <property type="entry name" value="Tetracyclin repressor-like, C-terminal domain"/>
    <property type="match status" value="1"/>
</dbReference>
<dbReference type="EMBL" id="BONX01000007">
    <property type="protein sequence ID" value="GIG94815.1"/>
    <property type="molecule type" value="Genomic_DNA"/>
</dbReference>
<evidence type="ECO:0000256" key="2">
    <source>
        <dbReference type="PROSITE-ProRule" id="PRU00335"/>
    </source>
</evidence>
<keyword evidence="5" id="KW-1185">Reference proteome</keyword>
<accession>A0ABQ4EJE9</accession>
<evidence type="ECO:0000259" key="3">
    <source>
        <dbReference type="PROSITE" id="PS50977"/>
    </source>
</evidence>
<dbReference type="Pfam" id="PF17926">
    <property type="entry name" value="TetR_C_21"/>
    <property type="match status" value="1"/>
</dbReference>
<evidence type="ECO:0000313" key="5">
    <source>
        <dbReference type="Proteomes" id="UP000621500"/>
    </source>
</evidence>
<proteinExistence type="predicted"/>
<protein>
    <submittedName>
        <fullName evidence="4">TetR family transcriptional regulator</fullName>
    </submittedName>
</protein>
<organism evidence="4 5">
    <name type="scientific">Plantactinospora mayteni</name>
    <dbReference type="NCBI Taxonomy" id="566021"/>
    <lineage>
        <taxon>Bacteria</taxon>
        <taxon>Bacillati</taxon>
        <taxon>Actinomycetota</taxon>
        <taxon>Actinomycetes</taxon>
        <taxon>Micromonosporales</taxon>
        <taxon>Micromonosporaceae</taxon>
        <taxon>Plantactinospora</taxon>
    </lineage>
</organism>
<dbReference type="PANTHER" id="PTHR30328">
    <property type="entry name" value="TRANSCRIPTIONAL REPRESSOR"/>
    <property type="match status" value="1"/>
</dbReference>
<dbReference type="SUPFAM" id="SSF46689">
    <property type="entry name" value="Homeodomain-like"/>
    <property type="match status" value="1"/>
</dbReference>
<dbReference type="PROSITE" id="PS50977">
    <property type="entry name" value="HTH_TETR_2"/>
    <property type="match status" value="1"/>
</dbReference>
<evidence type="ECO:0000313" key="4">
    <source>
        <dbReference type="EMBL" id="GIG94815.1"/>
    </source>
</evidence>
<dbReference type="InterPro" id="IPR001647">
    <property type="entry name" value="HTH_TetR"/>
</dbReference>
<dbReference type="PANTHER" id="PTHR30328:SF54">
    <property type="entry name" value="HTH-TYPE TRANSCRIPTIONAL REPRESSOR SCO4008"/>
    <property type="match status" value="1"/>
</dbReference>
<dbReference type="Pfam" id="PF00440">
    <property type="entry name" value="TetR_N"/>
    <property type="match status" value="1"/>
</dbReference>
<reference evidence="4 5" key="1">
    <citation type="submission" date="2021-01" db="EMBL/GenBank/DDBJ databases">
        <title>Whole genome shotgun sequence of Plantactinospora mayteni NBRC 109088.</title>
        <authorList>
            <person name="Komaki H."/>
            <person name="Tamura T."/>
        </authorList>
    </citation>
    <scope>NUCLEOTIDE SEQUENCE [LARGE SCALE GENOMIC DNA]</scope>
    <source>
        <strain evidence="4 5">NBRC 109088</strain>
    </source>
</reference>
<feature type="DNA-binding region" description="H-T-H motif" evidence="2">
    <location>
        <begin position="31"/>
        <end position="50"/>
    </location>
</feature>
<dbReference type="InterPro" id="IPR050109">
    <property type="entry name" value="HTH-type_TetR-like_transc_reg"/>
</dbReference>
<dbReference type="RefSeq" id="WP_203856427.1">
    <property type="nucleotide sequence ID" value="NZ_BAAAZQ010000005.1"/>
</dbReference>
<keyword evidence="1 2" id="KW-0238">DNA-binding</keyword>
<dbReference type="InterPro" id="IPR036271">
    <property type="entry name" value="Tet_transcr_reg_TetR-rel_C_sf"/>
</dbReference>
<feature type="domain" description="HTH tetR-type" evidence="3">
    <location>
        <begin position="8"/>
        <end position="68"/>
    </location>
</feature>
<name>A0ABQ4EJE9_9ACTN</name>
<dbReference type="PRINTS" id="PR00455">
    <property type="entry name" value="HTHTETR"/>
</dbReference>
<dbReference type="InterPro" id="IPR041467">
    <property type="entry name" value="Sco4008_C"/>
</dbReference>
<dbReference type="Proteomes" id="UP000621500">
    <property type="component" value="Unassembled WGS sequence"/>
</dbReference>